<accession>A0A376FYG0</accession>
<dbReference type="RefSeq" id="WP_181816264.1">
    <property type="nucleotide sequence ID" value="NZ_UFXS01000001.1"/>
</dbReference>
<evidence type="ECO:0008006" key="4">
    <source>
        <dbReference type="Google" id="ProtNLM"/>
    </source>
</evidence>
<feature type="transmembrane region" description="Helical" evidence="1">
    <location>
        <begin position="12"/>
        <end position="31"/>
    </location>
</feature>
<feature type="transmembrane region" description="Helical" evidence="1">
    <location>
        <begin position="265"/>
        <end position="281"/>
    </location>
</feature>
<dbReference type="Proteomes" id="UP000254737">
    <property type="component" value="Unassembled WGS sequence"/>
</dbReference>
<feature type="transmembrane region" description="Helical" evidence="1">
    <location>
        <begin position="173"/>
        <end position="199"/>
    </location>
</feature>
<gene>
    <name evidence="2" type="ORF">NCTC13456_00479</name>
</gene>
<keyword evidence="1" id="KW-0472">Membrane</keyword>
<feature type="transmembrane region" description="Helical" evidence="1">
    <location>
        <begin position="38"/>
        <end position="57"/>
    </location>
</feature>
<keyword evidence="1" id="KW-1133">Transmembrane helix</keyword>
<proteinExistence type="predicted"/>
<feature type="transmembrane region" description="Helical" evidence="1">
    <location>
        <begin position="316"/>
        <end position="332"/>
    </location>
</feature>
<feature type="transmembrane region" description="Helical" evidence="1">
    <location>
        <begin position="211"/>
        <end position="230"/>
    </location>
</feature>
<reference evidence="2 3" key="1">
    <citation type="submission" date="2018-06" db="EMBL/GenBank/DDBJ databases">
        <authorList>
            <consortium name="Pathogen Informatics"/>
            <person name="Doyle S."/>
        </authorList>
    </citation>
    <scope>NUCLEOTIDE SEQUENCE [LARGE SCALE GENOMIC DNA]</scope>
    <source>
        <strain evidence="2 3">NCTC13456</strain>
    </source>
</reference>
<dbReference type="AlphaFoldDB" id="A0A376FYG0"/>
<evidence type="ECO:0000313" key="3">
    <source>
        <dbReference type="Proteomes" id="UP000254737"/>
    </source>
</evidence>
<evidence type="ECO:0000313" key="2">
    <source>
        <dbReference type="EMBL" id="STD53409.1"/>
    </source>
</evidence>
<protein>
    <recommendedName>
        <fullName evidence="4">EpsG family protein</fullName>
    </recommendedName>
</protein>
<feature type="transmembrane region" description="Helical" evidence="1">
    <location>
        <begin position="293"/>
        <end position="310"/>
    </location>
</feature>
<feature type="transmembrane region" description="Helical" evidence="1">
    <location>
        <begin position="132"/>
        <end position="150"/>
    </location>
</feature>
<name>A0A376FYG0_9FLAO</name>
<evidence type="ECO:0000256" key="1">
    <source>
        <dbReference type="SAM" id="Phobius"/>
    </source>
</evidence>
<organism evidence="2 3">
    <name type="scientific">Empedobacter falsenii</name>
    <dbReference type="NCBI Taxonomy" id="343874"/>
    <lineage>
        <taxon>Bacteria</taxon>
        <taxon>Pseudomonadati</taxon>
        <taxon>Bacteroidota</taxon>
        <taxon>Flavobacteriia</taxon>
        <taxon>Flavobacteriales</taxon>
        <taxon>Weeksellaceae</taxon>
        <taxon>Empedobacter</taxon>
    </lineage>
</organism>
<feature type="transmembrane region" description="Helical" evidence="1">
    <location>
        <begin position="101"/>
        <end position="120"/>
    </location>
</feature>
<sequence length="367" mass="43599">MISNAEYTPFYYLLITFFTFIFSLPLLKLKYVNNIPKIIERGGVFIFLIIPILFIGLRDPYDNDIYFGDTIRYTYFYEYLNRTEPYKDIGYYIYMYFFKNILHFSIVLFYVSTAFLYVYIQYLAVKKMHLKNTLYLLIVIVTTMSFWNYGVNGIRSGLASALFLYGLTLSNKYVRIILFISSFLIHKSFLLPIAIFYLVPLYGNVKFYIRIWIIAVFISIAIGPLILNFVSSNLSFLISESDDRVNTYIANSSTSTEGGRFRIDFILYSMIPIILAYYYIFYKKYNNNFYTRILKLYILTNTIWILLIYANFTNRFAYLSWVLIPILLIYPLIKQNNLLKNQNLFLWCIIILNMGFTLLMFYKNSLS</sequence>
<keyword evidence="1" id="KW-0812">Transmembrane</keyword>
<dbReference type="EMBL" id="UFXS01000001">
    <property type="protein sequence ID" value="STD53409.1"/>
    <property type="molecule type" value="Genomic_DNA"/>
</dbReference>
<dbReference type="Pfam" id="PF14897">
    <property type="entry name" value="EpsG"/>
    <property type="match status" value="1"/>
</dbReference>
<feature type="transmembrane region" description="Helical" evidence="1">
    <location>
        <begin position="344"/>
        <end position="362"/>
    </location>
</feature>
<dbReference type="InterPro" id="IPR049458">
    <property type="entry name" value="EpsG-like"/>
</dbReference>